<keyword evidence="1" id="KW-0472">Membrane</keyword>
<dbReference type="Pfam" id="PF06055">
    <property type="entry name" value="ExoD"/>
    <property type="match status" value="1"/>
</dbReference>
<keyword evidence="1" id="KW-0812">Transmembrane</keyword>
<accession>A0ABT0GIG6</accession>
<dbReference type="InterPro" id="IPR010331">
    <property type="entry name" value="ExoD"/>
</dbReference>
<sequence length="208" mass="22770">MSPAEREATTSGLLAQISAGERAEDYPPSDKVTFDEILDRFGRRAFGVLVLVATLPAFLPLPAGAGAISGPLIAVFGAQMMFGKRYPWLPARLRQRGVARRRFQRFSERIGPWLQRIEKLVKPRLAGFTQHIVCHVISGLLLLALGILLSLPIPLTNYPLALLVITYAVALIERDGVLMIIAWVLGTGVSALFIILGEGALDWLRGLF</sequence>
<proteinExistence type="predicted"/>
<organism evidence="2 3">
    <name type="scientific">Pseudomarimonas salicorniae</name>
    <dbReference type="NCBI Taxonomy" id="2933270"/>
    <lineage>
        <taxon>Bacteria</taxon>
        <taxon>Pseudomonadati</taxon>
        <taxon>Pseudomonadota</taxon>
        <taxon>Gammaproteobacteria</taxon>
        <taxon>Lysobacterales</taxon>
        <taxon>Lysobacteraceae</taxon>
        <taxon>Pseudomarimonas</taxon>
    </lineage>
</organism>
<name>A0ABT0GIG6_9GAMM</name>
<dbReference type="Proteomes" id="UP001431449">
    <property type="component" value="Unassembled WGS sequence"/>
</dbReference>
<protein>
    <submittedName>
        <fullName evidence="2">Exopolysaccharide biosynthesis protein</fullName>
    </submittedName>
</protein>
<feature type="transmembrane region" description="Helical" evidence="1">
    <location>
        <begin position="155"/>
        <end position="172"/>
    </location>
</feature>
<dbReference type="PANTHER" id="PTHR41795:SF1">
    <property type="entry name" value="EXOPOLYSACCHARIDE SYNTHESIS PROTEIN"/>
    <property type="match status" value="1"/>
</dbReference>
<feature type="transmembrane region" description="Helical" evidence="1">
    <location>
        <begin position="177"/>
        <end position="197"/>
    </location>
</feature>
<comment type="caution">
    <text evidence="2">The sequence shown here is derived from an EMBL/GenBank/DDBJ whole genome shotgun (WGS) entry which is preliminary data.</text>
</comment>
<feature type="transmembrane region" description="Helical" evidence="1">
    <location>
        <begin position="65"/>
        <end position="82"/>
    </location>
</feature>
<dbReference type="RefSeq" id="WP_248209399.1">
    <property type="nucleotide sequence ID" value="NZ_JALNMH010000009.1"/>
</dbReference>
<feature type="transmembrane region" description="Helical" evidence="1">
    <location>
        <begin position="125"/>
        <end position="149"/>
    </location>
</feature>
<keyword evidence="3" id="KW-1185">Reference proteome</keyword>
<evidence type="ECO:0000256" key="1">
    <source>
        <dbReference type="SAM" id="Phobius"/>
    </source>
</evidence>
<evidence type="ECO:0000313" key="2">
    <source>
        <dbReference type="EMBL" id="MCK7594339.1"/>
    </source>
</evidence>
<gene>
    <name evidence="2" type="ORF">M0G41_11745</name>
</gene>
<dbReference type="PIRSF" id="PIRSF033239">
    <property type="entry name" value="ExoD"/>
    <property type="match status" value="1"/>
</dbReference>
<keyword evidence="1" id="KW-1133">Transmembrane helix</keyword>
<reference evidence="2" key="1">
    <citation type="submission" date="2022-04" db="EMBL/GenBank/DDBJ databases">
        <title>Lysobacter sp. CAU 1642 isolated from sea sand.</title>
        <authorList>
            <person name="Kim W."/>
        </authorList>
    </citation>
    <scope>NUCLEOTIDE SEQUENCE</scope>
    <source>
        <strain evidence="2">CAU 1642</strain>
    </source>
</reference>
<dbReference type="EMBL" id="JALNMH010000009">
    <property type="protein sequence ID" value="MCK7594339.1"/>
    <property type="molecule type" value="Genomic_DNA"/>
</dbReference>
<dbReference type="PANTHER" id="PTHR41795">
    <property type="entry name" value="EXOPOLYSACCHARIDE SYNTHESIS PROTEIN"/>
    <property type="match status" value="1"/>
</dbReference>
<evidence type="ECO:0000313" key="3">
    <source>
        <dbReference type="Proteomes" id="UP001431449"/>
    </source>
</evidence>